<evidence type="ECO:0000313" key="2">
    <source>
        <dbReference type="Proteomes" id="UP000006062"/>
    </source>
</evidence>
<evidence type="ECO:0000313" key="1">
    <source>
        <dbReference type="EMBL" id="AFL74979.1"/>
    </source>
</evidence>
<dbReference type="KEGG" id="tvi:Thivi_3101"/>
<dbReference type="EMBL" id="CP003154">
    <property type="protein sequence ID" value="AFL74979.1"/>
    <property type="molecule type" value="Genomic_DNA"/>
</dbReference>
<protein>
    <submittedName>
        <fullName evidence="1">Uncharacterized protein</fullName>
    </submittedName>
</protein>
<organism evidence="1 2">
    <name type="scientific">Thiocystis violascens (strain ATCC 17096 / DSM 198 / 6111)</name>
    <name type="common">Chromatium violascens</name>
    <dbReference type="NCBI Taxonomy" id="765911"/>
    <lineage>
        <taxon>Bacteria</taxon>
        <taxon>Pseudomonadati</taxon>
        <taxon>Pseudomonadota</taxon>
        <taxon>Gammaproteobacteria</taxon>
        <taxon>Chromatiales</taxon>
        <taxon>Chromatiaceae</taxon>
        <taxon>Thiocystis</taxon>
    </lineage>
</organism>
<dbReference type="HOGENOM" id="CLU_3359068_0_0_6"/>
<dbReference type="STRING" id="765911.Thivi_3101"/>
<name>I3YDB1_THIV6</name>
<accession>I3YDB1</accession>
<reference evidence="1 2" key="1">
    <citation type="submission" date="2012-06" db="EMBL/GenBank/DDBJ databases">
        <title>Complete sequence of Thiocystis violascens DSM 198.</title>
        <authorList>
            <consortium name="US DOE Joint Genome Institute"/>
            <person name="Lucas S."/>
            <person name="Han J."/>
            <person name="Lapidus A."/>
            <person name="Cheng J.-F."/>
            <person name="Goodwin L."/>
            <person name="Pitluck S."/>
            <person name="Peters L."/>
            <person name="Ovchinnikova G."/>
            <person name="Teshima H."/>
            <person name="Detter J.C."/>
            <person name="Han C."/>
            <person name="Tapia R."/>
            <person name="Land M."/>
            <person name="Hauser L."/>
            <person name="Kyrpides N."/>
            <person name="Ivanova N."/>
            <person name="Pagani I."/>
            <person name="Vogl K."/>
            <person name="Liu Z."/>
            <person name="Frigaard N.-U."/>
            <person name="Bryant D."/>
            <person name="Woyke T."/>
        </authorList>
    </citation>
    <scope>NUCLEOTIDE SEQUENCE [LARGE SCALE GENOMIC DNA]</scope>
    <source>
        <strain evidence="2">ATCC 17096 / DSM 198 / 6111</strain>
    </source>
</reference>
<proteinExistence type="predicted"/>
<keyword evidence="2" id="KW-1185">Reference proteome</keyword>
<dbReference type="AlphaFoldDB" id="I3YDB1"/>
<dbReference type="Proteomes" id="UP000006062">
    <property type="component" value="Chromosome"/>
</dbReference>
<sequence>MDSLKDHFRRGIDDPLKLVDQVALPQLIEQNFLFFR</sequence>
<gene>
    <name evidence="1" type="ordered locus">Thivi_3101</name>
</gene>